<evidence type="ECO:0000256" key="6">
    <source>
        <dbReference type="ARBA" id="ARBA00023136"/>
    </source>
</evidence>
<organism evidence="12 13">
    <name type="scientific">Lysobacter enzymogenes</name>
    <dbReference type="NCBI Taxonomy" id="69"/>
    <lineage>
        <taxon>Bacteria</taxon>
        <taxon>Pseudomonadati</taxon>
        <taxon>Pseudomonadota</taxon>
        <taxon>Gammaproteobacteria</taxon>
        <taxon>Lysobacterales</taxon>
        <taxon>Lysobacteraceae</taxon>
        <taxon>Lysobacter</taxon>
    </lineage>
</organism>
<sequence length="606" mass="62484">MTQLRVLLACSLLLLLSLLSAPAAAASWWDGKWNYRAKIDLNTTSTGAATTEPGGRAQVLVRLHSGNFNFADAKEDGSDVRFIAADDRTPLKYHFEKYDGLVDQVALAWVDVPKLDANAAASVYVYFGNPEATPGSDPKGSYDADSIAVFHFADQGAAGTDTTAYGNNAQAPLTLAQTALIGSGLQLDGKAPVKVPASPSLNLAAAQPLTLSAWIKPAGANASGVIASLPGALTVGIEQGVVYAESAGVRTAAGAPLVGEGWAHVAVRADAGKLAVYVNGAPAGDAAAALPAAAAGLLVGGEDGAARPNFIGQIDELQLSKVARPLGLIQAAAHSQGLDAKLLTFQPVEQRSGDGGHNYFGILFNALTVDAWVVIVILGFMAAISWWVMIGKGLFVGATAKANERFLLAFRKHAAEYPLHDAAWVRAAEGSGPLNGEKSNLARLLAIGLDELRNRIAAGGGRQVVRPQSIAAIRSALDAAAVREGQRLNKLMVMLTIAISGGPFLGLLGTVVGVMITFAAVAAAGDVNINAIAPGIAAALLATVAGLAVAIPALFGYNYLLSRTEAIGADMQVFVDELEKRIAEDYAGDAPLPAHLARSVSTETLP</sequence>
<dbReference type="InterPro" id="IPR006558">
    <property type="entry name" value="LamG-like"/>
</dbReference>
<keyword evidence="8" id="KW-0813">Transport</keyword>
<feature type="transmembrane region" description="Helical" evidence="9">
    <location>
        <begin position="531"/>
        <end position="555"/>
    </location>
</feature>
<dbReference type="Pfam" id="PF01618">
    <property type="entry name" value="MotA_ExbB"/>
    <property type="match status" value="1"/>
</dbReference>
<dbReference type="GO" id="GO:0005886">
    <property type="term" value="C:plasma membrane"/>
    <property type="evidence" value="ECO:0007669"/>
    <property type="project" value="UniProtKB-SubCell"/>
</dbReference>
<dbReference type="PANTHER" id="PTHR30625">
    <property type="entry name" value="PROTEIN TOLQ"/>
    <property type="match status" value="1"/>
</dbReference>
<feature type="domain" description="LamG-like jellyroll fold" evidence="11">
    <location>
        <begin position="207"/>
        <end position="327"/>
    </location>
</feature>
<evidence type="ECO:0000259" key="11">
    <source>
        <dbReference type="SMART" id="SM00560"/>
    </source>
</evidence>
<keyword evidence="6 9" id="KW-0472">Membrane</keyword>
<keyword evidence="2" id="KW-1003">Cell membrane</keyword>
<dbReference type="InterPro" id="IPR018765">
    <property type="entry name" value="DUF2341"/>
</dbReference>
<feature type="transmembrane region" description="Helical" evidence="9">
    <location>
        <begin position="371"/>
        <end position="395"/>
    </location>
</feature>
<keyword evidence="5 9" id="KW-1133">Transmembrane helix</keyword>
<evidence type="ECO:0000256" key="3">
    <source>
        <dbReference type="ARBA" id="ARBA00022692"/>
    </source>
</evidence>
<accession>A0A0S2DH15</accession>
<dbReference type="Pfam" id="PF10102">
    <property type="entry name" value="DUF2341"/>
    <property type="match status" value="1"/>
</dbReference>
<dbReference type="InterPro" id="IPR002898">
    <property type="entry name" value="MotA_ExbB_proton_chnl"/>
</dbReference>
<dbReference type="InterPro" id="IPR050790">
    <property type="entry name" value="ExbB/TolQ_transport"/>
</dbReference>
<dbReference type="Proteomes" id="UP000061569">
    <property type="component" value="Chromosome"/>
</dbReference>
<proteinExistence type="inferred from homology"/>
<dbReference type="PANTHER" id="PTHR30625:SF3">
    <property type="entry name" value="TOL-PAL SYSTEM PROTEIN TOLQ"/>
    <property type="match status" value="1"/>
</dbReference>
<gene>
    <name evidence="12" type="ORF">GLE_2329</name>
</gene>
<protein>
    <submittedName>
        <fullName evidence="12">Transporter, MotA/TolQ/ExbB proton channel family</fullName>
    </submittedName>
</protein>
<evidence type="ECO:0000256" key="9">
    <source>
        <dbReference type="SAM" id="Phobius"/>
    </source>
</evidence>
<dbReference type="EMBL" id="CP013140">
    <property type="protein sequence ID" value="ALN57678.1"/>
    <property type="molecule type" value="Genomic_DNA"/>
</dbReference>
<dbReference type="PATRIC" id="fig|69.6.peg.2293"/>
<reference evidence="12 13" key="1">
    <citation type="submission" date="2015-11" db="EMBL/GenBank/DDBJ databases">
        <title>Genome sequences of Lysobacter enzymogenes strain C3 and Lysobacter antibioticus ATCC 29479.</title>
        <authorList>
            <person name="Kobayashi D.Y."/>
        </authorList>
    </citation>
    <scope>NUCLEOTIDE SEQUENCE [LARGE SCALE GENOMIC DNA]</scope>
    <source>
        <strain evidence="12 13">C3</strain>
    </source>
</reference>
<keyword evidence="4 10" id="KW-0732">Signal</keyword>
<dbReference type="SUPFAM" id="SSF49899">
    <property type="entry name" value="Concanavalin A-like lectins/glucanases"/>
    <property type="match status" value="1"/>
</dbReference>
<evidence type="ECO:0000256" key="4">
    <source>
        <dbReference type="ARBA" id="ARBA00022729"/>
    </source>
</evidence>
<dbReference type="GO" id="GO:0017038">
    <property type="term" value="P:protein import"/>
    <property type="evidence" value="ECO:0007669"/>
    <property type="project" value="TreeGrafter"/>
</dbReference>
<evidence type="ECO:0000256" key="5">
    <source>
        <dbReference type="ARBA" id="ARBA00022989"/>
    </source>
</evidence>
<keyword evidence="7" id="KW-1015">Disulfide bond</keyword>
<feature type="signal peptide" evidence="10">
    <location>
        <begin position="1"/>
        <end position="25"/>
    </location>
</feature>
<feature type="transmembrane region" description="Helical" evidence="9">
    <location>
        <begin position="492"/>
        <end position="525"/>
    </location>
</feature>
<evidence type="ECO:0000313" key="13">
    <source>
        <dbReference type="Proteomes" id="UP000061569"/>
    </source>
</evidence>
<evidence type="ECO:0000256" key="1">
    <source>
        <dbReference type="ARBA" id="ARBA00004651"/>
    </source>
</evidence>
<keyword evidence="8" id="KW-0653">Protein transport</keyword>
<dbReference type="Gene3D" id="2.60.120.200">
    <property type="match status" value="1"/>
</dbReference>
<dbReference type="AlphaFoldDB" id="A0A0S2DH15"/>
<dbReference type="Pfam" id="PF13385">
    <property type="entry name" value="Laminin_G_3"/>
    <property type="match status" value="1"/>
</dbReference>
<comment type="subcellular location">
    <subcellularLocation>
        <location evidence="1">Cell membrane</location>
        <topology evidence="1">Multi-pass membrane protein</topology>
    </subcellularLocation>
    <subcellularLocation>
        <location evidence="8">Membrane</location>
        <topology evidence="8">Multi-pass membrane protein</topology>
    </subcellularLocation>
</comment>
<evidence type="ECO:0000256" key="2">
    <source>
        <dbReference type="ARBA" id="ARBA00022475"/>
    </source>
</evidence>
<dbReference type="SMART" id="SM00560">
    <property type="entry name" value="LamGL"/>
    <property type="match status" value="1"/>
</dbReference>
<evidence type="ECO:0000256" key="8">
    <source>
        <dbReference type="RuleBase" id="RU004057"/>
    </source>
</evidence>
<dbReference type="InterPro" id="IPR013320">
    <property type="entry name" value="ConA-like_dom_sf"/>
</dbReference>
<evidence type="ECO:0000313" key="12">
    <source>
        <dbReference type="EMBL" id="ALN57678.1"/>
    </source>
</evidence>
<keyword evidence="3 9" id="KW-0812">Transmembrane</keyword>
<evidence type="ECO:0000256" key="7">
    <source>
        <dbReference type="ARBA" id="ARBA00023157"/>
    </source>
</evidence>
<dbReference type="STRING" id="69.GLE_2329"/>
<name>A0A0S2DH15_LYSEN</name>
<dbReference type="KEGG" id="lez:GLE_2329"/>
<comment type="similarity">
    <text evidence="8">Belongs to the exbB/tolQ family.</text>
</comment>
<feature type="chain" id="PRO_5006595111" evidence="10">
    <location>
        <begin position="26"/>
        <end position="606"/>
    </location>
</feature>
<evidence type="ECO:0000256" key="10">
    <source>
        <dbReference type="SAM" id="SignalP"/>
    </source>
</evidence>